<sequence>MAKTKPQTPMFKNLKSEIRISKSEIPTSSRILDSGIARIGTSPNDKNQKLKTSIWGFEHLNFKFVSDFALRALNLFRAPALVSGTLKHTTYNISRFCFCSAETQNRGSSIRRPRFTRVESGQHTTYKANGFSLIEVLVAVSVLIISVTGTLSIIAREVSSAAIAKDQVVAFYLAQEALEYVRGVRDNNAINNQSWLNGLDQCLSPSKCVIDVTADPIASESEVQSCVGTCPLLFDAVRGVYNQNNHGDPTIFTREVQIVGVDNTSSPTREVRVNATVRWTAGVERSFTISGNLFNWR</sequence>
<evidence type="ECO:0000313" key="2">
    <source>
        <dbReference type="EMBL" id="OGZ10584.1"/>
    </source>
</evidence>
<dbReference type="NCBIfam" id="TIGR02532">
    <property type="entry name" value="IV_pilin_GFxxxE"/>
    <property type="match status" value="1"/>
</dbReference>
<proteinExistence type="predicted"/>
<gene>
    <name evidence="2" type="ORF">A3D67_01875</name>
</gene>
<organism evidence="2 3">
    <name type="scientific">Candidatus Lloydbacteria bacterium RIFCSPHIGHO2_02_FULL_51_22</name>
    <dbReference type="NCBI Taxonomy" id="1798663"/>
    <lineage>
        <taxon>Bacteria</taxon>
        <taxon>Candidatus Lloydiibacteriota</taxon>
    </lineage>
</organism>
<protein>
    <recommendedName>
        <fullName evidence="4">Prepilin-type N-terminal cleavage/methylation domain-containing protein</fullName>
    </recommendedName>
</protein>
<comment type="caution">
    <text evidence="2">The sequence shown here is derived from an EMBL/GenBank/DDBJ whole genome shotgun (WGS) entry which is preliminary data.</text>
</comment>
<dbReference type="InterPro" id="IPR012902">
    <property type="entry name" value="N_methyl_site"/>
</dbReference>
<dbReference type="Pfam" id="PF07963">
    <property type="entry name" value="N_methyl"/>
    <property type="match status" value="1"/>
</dbReference>
<keyword evidence="1" id="KW-0812">Transmembrane</keyword>
<dbReference type="Proteomes" id="UP000178099">
    <property type="component" value="Unassembled WGS sequence"/>
</dbReference>
<keyword evidence="1" id="KW-0472">Membrane</keyword>
<evidence type="ECO:0000313" key="3">
    <source>
        <dbReference type="Proteomes" id="UP000178099"/>
    </source>
</evidence>
<feature type="transmembrane region" description="Helical" evidence="1">
    <location>
        <begin position="133"/>
        <end position="155"/>
    </location>
</feature>
<keyword evidence="1" id="KW-1133">Transmembrane helix</keyword>
<reference evidence="2 3" key="1">
    <citation type="journal article" date="2016" name="Nat. Commun.">
        <title>Thousands of microbial genomes shed light on interconnected biogeochemical processes in an aquifer system.</title>
        <authorList>
            <person name="Anantharaman K."/>
            <person name="Brown C.T."/>
            <person name="Hug L.A."/>
            <person name="Sharon I."/>
            <person name="Castelle C.J."/>
            <person name="Probst A.J."/>
            <person name="Thomas B.C."/>
            <person name="Singh A."/>
            <person name="Wilkins M.J."/>
            <person name="Karaoz U."/>
            <person name="Brodie E.L."/>
            <person name="Williams K.H."/>
            <person name="Hubbard S.S."/>
            <person name="Banfield J.F."/>
        </authorList>
    </citation>
    <scope>NUCLEOTIDE SEQUENCE [LARGE SCALE GENOMIC DNA]</scope>
</reference>
<evidence type="ECO:0000256" key="1">
    <source>
        <dbReference type="SAM" id="Phobius"/>
    </source>
</evidence>
<evidence type="ECO:0008006" key="4">
    <source>
        <dbReference type="Google" id="ProtNLM"/>
    </source>
</evidence>
<name>A0A1G2DAE0_9BACT</name>
<dbReference type="EMBL" id="MHLN01000036">
    <property type="protein sequence ID" value="OGZ10584.1"/>
    <property type="molecule type" value="Genomic_DNA"/>
</dbReference>
<dbReference type="AlphaFoldDB" id="A0A1G2DAE0"/>
<accession>A0A1G2DAE0</accession>